<dbReference type="Pfam" id="PF00370">
    <property type="entry name" value="FGGY_N"/>
    <property type="match status" value="1"/>
</dbReference>
<keyword evidence="6 13" id="KW-0418">Kinase</keyword>
<evidence type="ECO:0000256" key="6">
    <source>
        <dbReference type="ARBA" id="ARBA00022777"/>
    </source>
</evidence>
<name>A0A4Z2D9M6_SCHJA</name>
<dbReference type="InterPro" id="IPR018485">
    <property type="entry name" value="FGGY_C"/>
</dbReference>
<keyword evidence="10" id="KW-1133">Transmembrane helix</keyword>
<dbReference type="EMBL" id="SKCS01000197">
    <property type="protein sequence ID" value="TNN13212.1"/>
    <property type="molecule type" value="Genomic_DNA"/>
</dbReference>
<accession>A0A4Z2D9M6</accession>
<dbReference type="GO" id="GO:0005524">
    <property type="term" value="F:ATP binding"/>
    <property type="evidence" value="ECO:0007669"/>
    <property type="project" value="UniProtKB-KW"/>
</dbReference>
<feature type="domain" description="Carbohydrate kinase FGGY C-terminal" evidence="12">
    <location>
        <begin position="299"/>
        <end position="509"/>
    </location>
</feature>
<keyword evidence="8" id="KW-0067">ATP-binding</keyword>
<keyword evidence="4" id="KW-0808">Transferase</keyword>
<dbReference type="GO" id="GO:0005739">
    <property type="term" value="C:mitochondrion"/>
    <property type="evidence" value="ECO:0007669"/>
    <property type="project" value="TreeGrafter"/>
</dbReference>
<dbReference type="GO" id="GO:0006641">
    <property type="term" value="P:triglyceride metabolic process"/>
    <property type="evidence" value="ECO:0007669"/>
    <property type="project" value="TreeGrafter"/>
</dbReference>
<evidence type="ECO:0000256" key="2">
    <source>
        <dbReference type="ARBA" id="ARBA00009156"/>
    </source>
</evidence>
<dbReference type="STRING" id="6182.A0A4Z2D9M6"/>
<evidence type="ECO:0000313" key="13">
    <source>
        <dbReference type="EMBL" id="TNN13212.1"/>
    </source>
</evidence>
<dbReference type="GO" id="GO:0004370">
    <property type="term" value="F:glycerol kinase activity"/>
    <property type="evidence" value="ECO:0007669"/>
    <property type="project" value="UniProtKB-EC"/>
</dbReference>
<dbReference type="Pfam" id="PF02782">
    <property type="entry name" value="FGGY_C"/>
    <property type="match status" value="1"/>
</dbReference>
<dbReference type="FunFam" id="3.30.420.40:FF:000086">
    <property type="entry name" value="Glycerol kinase"/>
    <property type="match status" value="1"/>
</dbReference>
<dbReference type="InterPro" id="IPR018483">
    <property type="entry name" value="Carb_kinase_FGGY_CS"/>
</dbReference>
<evidence type="ECO:0000313" key="14">
    <source>
        <dbReference type="Proteomes" id="UP000311919"/>
    </source>
</evidence>
<protein>
    <recommendedName>
        <fullName evidence="3">glycerol kinase</fullName>
        <ecNumber evidence="3">2.7.1.30</ecNumber>
    </recommendedName>
    <alternativeName>
        <fullName evidence="9">ATP:glycerol 3-phosphotransferase</fullName>
    </alternativeName>
</protein>
<organism evidence="13 14">
    <name type="scientific">Schistosoma japonicum</name>
    <name type="common">Blood fluke</name>
    <dbReference type="NCBI Taxonomy" id="6182"/>
    <lineage>
        <taxon>Eukaryota</taxon>
        <taxon>Metazoa</taxon>
        <taxon>Spiralia</taxon>
        <taxon>Lophotrochozoa</taxon>
        <taxon>Platyhelminthes</taxon>
        <taxon>Trematoda</taxon>
        <taxon>Digenea</taxon>
        <taxon>Strigeidida</taxon>
        <taxon>Schistosomatoidea</taxon>
        <taxon>Schistosomatidae</taxon>
        <taxon>Schistosoma</taxon>
    </lineage>
</organism>
<dbReference type="GO" id="GO:0046167">
    <property type="term" value="P:glycerol-3-phosphate biosynthetic process"/>
    <property type="evidence" value="ECO:0007669"/>
    <property type="project" value="TreeGrafter"/>
</dbReference>
<dbReference type="PROSITE" id="PS00933">
    <property type="entry name" value="FGGY_KINASES_1"/>
    <property type="match status" value="1"/>
</dbReference>
<evidence type="ECO:0000256" key="9">
    <source>
        <dbReference type="ARBA" id="ARBA00043149"/>
    </source>
</evidence>
<keyword evidence="14" id="KW-1185">Reference proteome</keyword>
<evidence type="ECO:0000256" key="10">
    <source>
        <dbReference type="SAM" id="Phobius"/>
    </source>
</evidence>
<dbReference type="AlphaFoldDB" id="A0A4Z2D9M6"/>
<evidence type="ECO:0000259" key="11">
    <source>
        <dbReference type="Pfam" id="PF00370"/>
    </source>
</evidence>
<keyword evidence="5" id="KW-0547">Nucleotide-binding</keyword>
<dbReference type="InterPro" id="IPR043129">
    <property type="entry name" value="ATPase_NBD"/>
</dbReference>
<keyword evidence="10" id="KW-0472">Membrane</keyword>
<feature type="domain" description="Carbohydrate kinase FGGY N-terminal" evidence="11">
    <location>
        <begin position="25"/>
        <end position="277"/>
    </location>
</feature>
<reference evidence="13 14" key="1">
    <citation type="submission" date="2019-03" db="EMBL/GenBank/DDBJ databases">
        <title>An improved genome assembly of the fluke Schistosoma japonicum.</title>
        <authorList>
            <person name="Hu W."/>
            <person name="Luo F."/>
            <person name="Yin M."/>
            <person name="Mo X."/>
            <person name="Sun C."/>
            <person name="Wu Q."/>
            <person name="Zhu B."/>
            <person name="Xiang M."/>
            <person name="Wang J."/>
            <person name="Wang Y."/>
            <person name="Zhang T."/>
            <person name="Xu B."/>
            <person name="Zheng H."/>
            <person name="Feng Z."/>
        </authorList>
    </citation>
    <scope>NUCLEOTIDE SEQUENCE [LARGE SCALE GENOMIC DNA]</scope>
    <source>
        <strain evidence="13">HuSjv2</strain>
        <tissue evidence="13">Worms</tissue>
    </source>
</reference>
<comment type="pathway">
    <text evidence="1">Polyol metabolism; glycerol degradation via glycerol kinase pathway; sn-glycerol 3-phosphate from glycerol: step 1/1.</text>
</comment>
<dbReference type="OrthoDB" id="5422795at2759"/>
<comment type="similarity">
    <text evidence="2">Belongs to the FGGY kinase family.</text>
</comment>
<evidence type="ECO:0000256" key="7">
    <source>
        <dbReference type="ARBA" id="ARBA00022798"/>
    </source>
</evidence>
<evidence type="ECO:0000259" key="12">
    <source>
        <dbReference type="Pfam" id="PF02782"/>
    </source>
</evidence>
<evidence type="ECO:0000256" key="3">
    <source>
        <dbReference type="ARBA" id="ARBA00012099"/>
    </source>
</evidence>
<evidence type="ECO:0000256" key="5">
    <source>
        <dbReference type="ARBA" id="ARBA00022741"/>
    </source>
</evidence>
<gene>
    <name evidence="13" type="ORF">EWB00_003043</name>
</gene>
<dbReference type="EC" id="2.7.1.30" evidence="3"/>
<dbReference type="PANTHER" id="PTHR10196">
    <property type="entry name" value="SUGAR KINASE"/>
    <property type="match status" value="1"/>
</dbReference>
<dbReference type="GO" id="GO:0019563">
    <property type="term" value="P:glycerol catabolic process"/>
    <property type="evidence" value="ECO:0007669"/>
    <property type="project" value="UniProtKB-UniPathway"/>
</dbReference>
<evidence type="ECO:0000256" key="8">
    <source>
        <dbReference type="ARBA" id="ARBA00022840"/>
    </source>
</evidence>
<feature type="transmembrane region" description="Helical" evidence="10">
    <location>
        <begin position="604"/>
        <end position="621"/>
    </location>
</feature>
<keyword evidence="10" id="KW-0812">Transmembrane</keyword>
<dbReference type="Proteomes" id="UP000311919">
    <property type="component" value="Unassembled WGS sequence"/>
</dbReference>
<dbReference type="InterPro" id="IPR018484">
    <property type="entry name" value="FGGY_N"/>
</dbReference>
<dbReference type="SUPFAM" id="SSF53067">
    <property type="entry name" value="Actin-like ATPase domain"/>
    <property type="match status" value="2"/>
</dbReference>
<comment type="caution">
    <text evidence="13">The sequence shown here is derived from an EMBL/GenBank/DDBJ whole genome shotgun (WGS) entry which is preliminary data.</text>
</comment>
<evidence type="ECO:0000256" key="4">
    <source>
        <dbReference type="ARBA" id="ARBA00022679"/>
    </source>
</evidence>
<dbReference type="UniPathway" id="UPA00618">
    <property type="reaction ID" value="UER00672"/>
</dbReference>
<proteinExistence type="inferred from homology"/>
<evidence type="ECO:0000256" key="1">
    <source>
        <dbReference type="ARBA" id="ARBA00005190"/>
    </source>
</evidence>
<dbReference type="Gene3D" id="3.30.420.40">
    <property type="match status" value="2"/>
</dbReference>
<keyword evidence="7" id="KW-0319">Glycerol metabolism</keyword>
<sequence>MTTTEDMLTDVNQTHIDDHQNEKLIAAIDQGTTSSRVIIFSTIDGRIIATHQISVSQTYPSPGWIEMDANQIYVTILECLNKCAEQLKTLNKSVKDIVGVGIANQRETTIAWNRETGEPLAPAIVWSDARTSNDVVKFTKMAPGSTSTAFQYITGLPIHSYFSALKMNWLLKNVESVAKANEENNLLFGTVDSWLVWKLTNQMCYVTDVTNASRTLLFNLNTLDWDHELCQFFHINPCTLPKIVTSSELIGVIQDPRCLLKGISIYGILGDQQASLVAQTWTLSNANSENNLSNVSRVKVTYGTGAFMLWNIGNRPYFSDKGVLTTVAYQMGSIGKPFYALEGSVSFAGATMRWLKTKLDAFKDYSECEKLATDVYKKQRLNEPDPCYLVPAFSGLFCPWWHESARCIICGITANVDKSDFIYAGLRSSVYQTYDVLLAATLATANYRHHSIVPLKTLKKPNEIIVDGGMSNNNILMQSLADILNVTVRRHNHSDVMTALGAAIVVALALNINPSGLLKLREYPEKADQYQSTFCSKINSSDRAVKLSGWHESVKRSLHWISNSPINESQNTFLDLVNDVYNDQCKEETEIVRTKYPMCSLQKVSLSLTVIGLFLLGFLTGRRIK</sequence>
<dbReference type="PANTHER" id="PTHR10196:SF69">
    <property type="entry name" value="GLYCEROL KINASE"/>
    <property type="match status" value="1"/>
</dbReference>